<dbReference type="HAMAP" id="MF_00248">
    <property type="entry name" value="HslV"/>
    <property type="match status" value="1"/>
</dbReference>
<dbReference type="AlphaFoldDB" id="A0A2J6WRD7"/>
<keyword evidence="3 10" id="KW-0963">Cytoplasm</keyword>
<sequence length="175" mass="19069">MFEGTTVICVKTNDKTAIGADGQVTFGHTVLKNNAKKIRRLYNGEIVCGFAGSTADAFTLIERFEKKLNEHGGQLLRSCVELAKDWRTDKYLRSLEAMMIAANKESMYIITGNGDVVEPQHGIAAIGSGGPYAFAAAYALKNNTDLDATEIVKKSLDIAGEICIYTNKEIIVEEV</sequence>
<dbReference type="InterPro" id="IPR029055">
    <property type="entry name" value="Ntn_hydrolases_N"/>
</dbReference>
<evidence type="ECO:0000256" key="7">
    <source>
        <dbReference type="ARBA" id="ARBA00022723"/>
    </source>
</evidence>
<keyword evidence="8 10" id="KW-0378">Hydrolase</keyword>
<dbReference type="PIRSF" id="PIRSF039093">
    <property type="entry name" value="HslV"/>
    <property type="match status" value="1"/>
</dbReference>
<evidence type="ECO:0000256" key="1">
    <source>
        <dbReference type="ARBA" id="ARBA00004496"/>
    </source>
</evidence>
<feature type="binding site" evidence="10">
    <location>
        <position position="163"/>
    </location>
    <ligand>
        <name>Na(+)</name>
        <dbReference type="ChEBI" id="CHEBI:29101"/>
    </ligand>
</feature>
<organism evidence="11 12">
    <name type="scientific">Calditerrivibrio nitroreducens</name>
    <dbReference type="NCBI Taxonomy" id="477976"/>
    <lineage>
        <taxon>Bacteria</taxon>
        <taxon>Pseudomonadati</taxon>
        <taxon>Deferribacterota</taxon>
        <taxon>Deferribacteres</taxon>
        <taxon>Deferribacterales</taxon>
        <taxon>Calditerrivibrionaceae</taxon>
    </lineage>
</organism>
<dbReference type="InterPro" id="IPR022281">
    <property type="entry name" value="ATP-dep_Prtase_HsIV_su"/>
</dbReference>
<dbReference type="RefSeq" id="WP_424606366.1">
    <property type="nucleotide sequence ID" value="NZ_JBNAVA010000019.1"/>
</dbReference>
<dbReference type="NCBIfam" id="NF003964">
    <property type="entry name" value="PRK05456.1"/>
    <property type="match status" value="1"/>
</dbReference>
<comment type="function">
    <text evidence="10">Protease subunit of a proteasome-like degradation complex believed to be a general protein degrading machinery.</text>
</comment>
<accession>A0A2J6WRD7</accession>
<gene>
    <name evidence="10" type="primary">hslV</name>
    <name evidence="11" type="ORF">C0187_00510</name>
</gene>
<dbReference type="EMBL" id="PNIN01000008">
    <property type="protein sequence ID" value="PMP72952.1"/>
    <property type="molecule type" value="Genomic_DNA"/>
</dbReference>
<comment type="catalytic activity">
    <reaction evidence="10">
        <text>ATP-dependent cleavage of peptide bonds with broad specificity.</text>
        <dbReference type="EC" id="3.4.25.2"/>
    </reaction>
</comment>
<dbReference type="PANTHER" id="PTHR32194:SF0">
    <property type="entry name" value="ATP-DEPENDENT PROTEASE SUBUNIT HSLV"/>
    <property type="match status" value="1"/>
</dbReference>
<dbReference type="GO" id="GO:0009376">
    <property type="term" value="C:HslUV protease complex"/>
    <property type="evidence" value="ECO:0007669"/>
    <property type="project" value="UniProtKB-UniRule"/>
</dbReference>
<comment type="subunit">
    <text evidence="10">A double ring-shaped homohexamer of HslV is capped on each side by a ring-shaped HslU homohexamer. The assembly of the HslU/HslV complex is dependent on binding of ATP.</text>
</comment>
<dbReference type="SUPFAM" id="SSF56235">
    <property type="entry name" value="N-terminal nucleophile aminohydrolases (Ntn hydrolases)"/>
    <property type="match status" value="1"/>
</dbReference>
<evidence type="ECO:0000256" key="4">
    <source>
        <dbReference type="ARBA" id="ARBA00022533"/>
    </source>
</evidence>
<keyword evidence="7 10" id="KW-0479">Metal-binding</keyword>
<evidence type="ECO:0000256" key="6">
    <source>
        <dbReference type="ARBA" id="ARBA00022698"/>
    </source>
</evidence>
<keyword evidence="9 10" id="KW-0915">Sodium</keyword>
<evidence type="ECO:0000256" key="10">
    <source>
        <dbReference type="HAMAP-Rule" id="MF_00248"/>
    </source>
</evidence>
<dbReference type="EC" id="3.4.25.2" evidence="10"/>
<feature type="active site" evidence="10">
    <location>
        <position position="5"/>
    </location>
</feature>
<dbReference type="PROSITE" id="PS51476">
    <property type="entry name" value="PROTEASOME_BETA_2"/>
    <property type="match status" value="1"/>
</dbReference>
<dbReference type="Gene3D" id="3.60.20.10">
    <property type="entry name" value="Glutamine Phosphoribosylpyrophosphate, subunit 1, domain 1"/>
    <property type="match status" value="1"/>
</dbReference>
<proteinExistence type="inferred from homology"/>
<keyword evidence="5 10" id="KW-0645">Protease</keyword>
<dbReference type="GO" id="GO:0051603">
    <property type="term" value="P:proteolysis involved in protein catabolic process"/>
    <property type="evidence" value="ECO:0007669"/>
    <property type="project" value="InterPro"/>
</dbReference>
<evidence type="ECO:0000313" key="11">
    <source>
        <dbReference type="EMBL" id="PMP72952.1"/>
    </source>
</evidence>
<dbReference type="InterPro" id="IPR001353">
    <property type="entry name" value="Proteasome_sua/b"/>
</dbReference>
<feature type="binding site" evidence="10">
    <location>
        <position position="166"/>
    </location>
    <ligand>
        <name>Na(+)</name>
        <dbReference type="ChEBI" id="CHEBI:29101"/>
    </ligand>
</feature>
<dbReference type="GO" id="GO:0004298">
    <property type="term" value="F:threonine-type endopeptidase activity"/>
    <property type="evidence" value="ECO:0007669"/>
    <property type="project" value="UniProtKB-KW"/>
</dbReference>
<comment type="activity regulation">
    <text evidence="10">Allosterically activated by HslU binding.</text>
</comment>
<keyword evidence="4 10" id="KW-0021">Allosteric enzyme</keyword>
<dbReference type="NCBIfam" id="TIGR03692">
    <property type="entry name" value="ATP_dep_HslV"/>
    <property type="match status" value="1"/>
</dbReference>
<evidence type="ECO:0000256" key="9">
    <source>
        <dbReference type="ARBA" id="ARBA00023053"/>
    </source>
</evidence>
<comment type="similarity">
    <text evidence="2 10">Belongs to the peptidase T1B family. HslV subfamily.</text>
</comment>
<dbReference type="Pfam" id="PF00227">
    <property type="entry name" value="Proteasome"/>
    <property type="match status" value="1"/>
</dbReference>
<keyword evidence="6 10" id="KW-0888">Threonine protease</keyword>
<evidence type="ECO:0000313" key="12">
    <source>
        <dbReference type="Proteomes" id="UP000242881"/>
    </source>
</evidence>
<dbReference type="InterPro" id="IPR023333">
    <property type="entry name" value="Proteasome_suB-type"/>
</dbReference>
<reference evidence="11 12" key="1">
    <citation type="submission" date="2018-01" db="EMBL/GenBank/DDBJ databases">
        <title>Metagenomic assembled genomes from two thermal pools in the Uzon Caldera, Kamchatka, Russia.</title>
        <authorList>
            <person name="Wilkins L."/>
            <person name="Ettinger C."/>
        </authorList>
    </citation>
    <scope>NUCLEOTIDE SEQUENCE [LARGE SCALE GENOMIC DNA]</scope>
    <source>
        <strain evidence="11">ZAV-05</strain>
    </source>
</reference>
<dbReference type="GO" id="GO:0005839">
    <property type="term" value="C:proteasome core complex"/>
    <property type="evidence" value="ECO:0007669"/>
    <property type="project" value="InterPro"/>
</dbReference>
<evidence type="ECO:0000256" key="5">
    <source>
        <dbReference type="ARBA" id="ARBA00022670"/>
    </source>
</evidence>
<protein>
    <recommendedName>
        <fullName evidence="10">ATP-dependent protease subunit HslV</fullName>
        <ecNumber evidence="10">3.4.25.2</ecNumber>
    </recommendedName>
</protein>
<evidence type="ECO:0000256" key="8">
    <source>
        <dbReference type="ARBA" id="ARBA00022801"/>
    </source>
</evidence>
<comment type="subcellular location">
    <subcellularLocation>
        <location evidence="1 10">Cytoplasm</location>
    </subcellularLocation>
</comment>
<evidence type="ECO:0000256" key="2">
    <source>
        <dbReference type="ARBA" id="ARBA00006053"/>
    </source>
</evidence>
<dbReference type="CDD" id="cd01913">
    <property type="entry name" value="protease_HslV"/>
    <property type="match status" value="1"/>
</dbReference>
<dbReference type="Proteomes" id="UP000242881">
    <property type="component" value="Unassembled WGS sequence"/>
</dbReference>
<dbReference type="GO" id="GO:0046872">
    <property type="term" value="F:metal ion binding"/>
    <property type="evidence" value="ECO:0007669"/>
    <property type="project" value="UniProtKB-KW"/>
</dbReference>
<evidence type="ECO:0000256" key="3">
    <source>
        <dbReference type="ARBA" id="ARBA00022490"/>
    </source>
</evidence>
<dbReference type="PANTHER" id="PTHR32194">
    <property type="entry name" value="METALLOPROTEASE TLDD"/>
    <property type="match status" value="1"/>
</dbReference>
<comment type="caution">
    <text evidence="11">The sequence shown here is derived from an EMBL/GenBank/DDBJ whole genome shotgun (WGS) entry which is preliminary data.</text>
</comment>
<feature type="binding site" evidence="10">
    <location>
        <position position="160"/>
    </location>
    <ligand>
        <name>Na(+)</name>
        <dbReference type="ChEBI" id="CHEBI:29101"/>
    </ligand>
</feature>
<name>A0A2J6WRD7_9BACT</name>